<dbReference type="EMBL" id="NJHN03000039">
    <property type="protein sequence ID" value="KAH9421671.1"/>
    <property type="molecule type" value="Genomic_DNA"/>
</dbReference>
<organism evidence="2 3">
    <name type="scientific">Dermatophagoides pteronyssinus</name>
    <name type="common">European house dust mite</name>
    <dbReference type="NCBI Taxonomy" id="6956"/>
    <lineage>
        <taxon>Eukaryota</taxon>
        <taxon>Metazoa</taxon>
        <taxon>Ecdysozoa</taxon>
        <taxon>Arthropoda</taxon>
        <taxon>Chelicerata</taxon>
        <taxon>Arachnida</taxon>
        <taxon>Acari</taxon>
        <taxon>Acariformes</taxon>
        <taxon>Sarcoptiformes</taxon>
        <taxon>Astigmata</taxon>
        <taxon>Psoroptidia</taxon>
        <taxon>Analgoidea</taxon>
        <taxon>Pyroglyphidae</taxon>
        <taxon>Dermatophagoidinae</taxon>
        <taxon>Dermatophagoides</taxon>
    </lineage>
</organism>
<protein>
    <submittedName>
        <fullName evidence="2">Uncharacterized protein</fullName>
    </submittedName>
</protein>
<sequence>MHKHRPLNHIYRKFQRKTNIPKLANELKNVSCANFNFSRNCVQIHLANFASDKLSNKSADTLRFHSISIRHEKSWLRKKLLIYKKNRINKHIPIKLSRIISTEPINLTAIARFNVIKTKSCISSAHCLISDADTIGFIPCHIECLSVNISSDRSKQYIIIGFVRLNVVRYIKSNDSTSGATRICKFFSNNSCVWLNISSSPKSISSSSSSSSSYGTKLDLKFIDCLFVAVTVGGVGVGVIIPFISLTPTPLDALLPPLPPLIPPRSLPFVVVCIPFEIDDERISLEYPPDNSGFDDIKSSCSPLLFVDVNNDDCCSSCKKSKRKSSNDTTLSVCNGEHSNNSKCLIQNAKRLCVPYCIRTARLVSK</sequence>
<keyword evidence="3" id="KW-1185">Reference proteome</keyword>
<reference evidence="2 3" key="2">
    <citation type="journal article" date="2022" name="Mol. Biol. Evol.">
        <title>Comparative Genomics Reveals Insights into the Divergent Evolution of Astigmatic Mites and Household Pest Adaptations.</title>
        <authorList>
            <person name="Xiong Q."/>
            <person name="Wan A.T."/>
            <person name="Liu X."/>
            <person name="Fung C.S."/>
            <person name="Xiao X."/>
            <person name="Malainual N."/>
            <person name="Hou J."/>
            <person name="Wang L."/>
            <person name="Wang M."/>
            <person name="Yang K.Y."/>
            <person name="Cui Y."/>
            <person name="Leung E.L."/>
            <person name="Nong W."/>
            <person name="Shin S.K."/>
            <person name="Au S.W."/>
            <person name="Jeong K.Y."/>
            <person name="Chew F.T."/>
            <person name="Hui J.H."/>
            <person name="Leung T.F."/>
            <person name="Tungtrongchitr A."/>
            <person name="Zhong N."/>
            <person name="Liu Z."/>
            <person name="Tsui S.K."/>
        </authorList>
    </citation>
    <scope>NUCLEOTIDE SEQUENCE [LARGE SCALE GENOMIC DNA]</scope>
    <source>
        <strain evidence="2">Derp</strain>
    </source>
</reference>
<evidence type="ECO:0000256" key="1">
    <source>
        <dbReference type="SAM" id="Phobius"/>
    </source>
</evidence>
<comment type="caution">
    <text evidence="2">The sequence shown here is derived from an EMBL/GenBank/DDBJ whole genome shotgun (WGS) entry which is preliminary data.</text>
</comment>
<dbReference type="Proteomes" id="UP000887458">
    <property type="component" value="Unassembled WGS sequence"/>
</dbReference>
<keyword evidence="1" id="KW-0812">Transmembrane</keyword>
<keyword evidence="1" id="KW-0472">Membrane</keyword>
<reference evidence="2 3" key="1">
    <citation type="journal article" date="2018" name="J. Allergy Clin. Immunol.">
        <title>High-quality assembly of Dermatophagoides pteronyssinus genome and transcriptome reveals a wide range of novel allergens.</title>
        <authorList>
            <person name="Liu X.Y."/>
            <person name="Yang K.Y."/>
            <person name="Wang M.Q."/>
            <person name="Kwok J.S."/>
            <person name="Zeng X."/>
            <person name="Yang Z."/>
            <person name="Xiao X.J."/>
            <person name="Lau C.P."/>
            <person name="Li Y."/>
            <person name="Huang Z.M."/>
            <person name="Ba J.G."/>
            <person name="Yim A.K."/>
            <person name="Ouyang C.Y."/>
            <person name="Ngai S.M."/>
            <person name="Chan T.F."/>
            <person name="Leung E.L."/>
            <person name="Liu L."/>
            <person name="Liu Z.G."/>
            <person name="Tsui S.K."/>
        </authorList>
    </citation>
    <scope>NUCLEOTIDE SEQUENCE [LARGE SCALE GENOMIC DNA]</scope>
    <source>
        <strain evidence="2">Derp</strain>
    </source>
</reference>
<evidence type="ECO:0000313" key="2">
    <source>
        <dbReference type="EMBL" id="KAH9421671.1"/>
    </source>
</evidence>
<name>A0ABQ8JGC9_DERPT</name>
<accession>A0ABQ8JGC9</accession>
<keyword evidence="1" id="KW-1133">Transmembrane helix</keyword>
<gene>
    <name evidence="2" type="ORF">DERP_009076</name>
</gene>
<feature type="transmembrane region" description="Helical" evidence="1">
    <location>
        <begin position="222"/>
        <end position="244"/>
    </location>
</feature>
<proteinExistence type="predicted"/>
<evidence type="ECO:0000313" key="3">
    <source>
        <dbReference type="Proteomes" id="UP000887458"/>
    </source>
</evidence>